<dbReference type="InterPro" id="IPR011662">
    <property type="entry name" value="Secretin/TonB_short_N"/>
</dbReference>
<dbReference type="PANTHER" id="PTHR30604">
    <property type="entry name" value="PROTEIN TRANSPORT PROTEIN HOFQ"/>
    <property type="match status" value="1"/>
</dbReference>
<dbReference type="Pfam" id="PF03958">
    <property type="entry name" value="Secretin_N"/>
    <property type="match status" value="1"/>
</dbReference>
<dbReference type="InterPro" id="IPR004846">
    <property type="entry name" value="T2SS/T3SS_dom"/>
</dbReference>
<comment type="subcellular location">
    <subcellularLocation>
        <location evidence="1">Cell outer membrane</location>
    </subcellularLocation>
</comment>
<dbReference type="Gene3D" id="2.60.40.3500">
    <property type="match status" value="1"/>
</dbReference>
<evidence type="ECO:0000256" key="4">
    <source>
        <dbReference type="ARBA" id="ARBA00022729"/>
    </source>
</evidence>
<evidence type="ECO:0000256" key="7">
    <source>
        <dbReference type="ARBA" id="ARBA00023237"/>
    </source>
</evidence>
<evidence type="ECO:0000259" key="8">
    <source>
        <dbReference type="SMART" id="SM00965"/>
    </source>
</evidence>
<dbReference type="NCBIfam" id="TIGR02515">
    <property type="entry name" value="IV_pilus_PilQ"/>
    <property type="match status" value="1"/>
</dbReference>
<dbReference type="PRINTS" id="PR00811">
    <property type="entry name" value="BCTERIALGSPD"/>
</dbReference>
<evidence type="ECO:0000256" key="1">
    <source>
        <dbReference type="ARBA" id="ARBA00004442"/>
    </source>
</evidence>
<dbReference type="Gene3D" id="3.30.1370.130">
    <property type="match status" value="1"/>
</dbReference>
<keyword evidence="3" id="KW-0813">Transport</keyword>
<dbReference type="Gene3D" id="3.30.1370.120">
    <property type="match status" value="1"/>
</dbReference>
<name>A0A3B1BBW8_9ZZZZ</name>
<evidence type="ECO:0000313" key="9">
    <source>
        <dbReference type="EMBL" id="VAX13582.1"/>
    </source>
</evidence>
<evidence type="ECO:0000256" key="2">
    <source>
        <dbReference type="ARBA" id="ARBA00006304"/>
    </source>
</evidence>
<dbReference type="GO" id="GO:0009279">
    <property type="term" value="C:cell outer membrane"/>
    <property type="evidence" value="ECO:0007669"/>
    <property type="project" value="UniProtKB-SubCell"/>
</dbReference>
<keyword evidence="7" id="KW-0998">Cell outer membrane</keyword>
<dbReference type="PROSITE" id="PS00875">
    <property type="entry name" value="T2SP_D"/>
    <property type="match status" value="1"/>
</dbReference>
<sequence length="687" mass="74759">MILALLISVSSPSQAANQAPSNELNNITYNTLPGDKIQIRLSMTQKVQEPASFTIDKPARIAFDFPSTSVNLPTKTTPIGVGVARSITAIQAGNRTRVVVNLSKLVGYNTAVEGNSVIITLNDNSFSSFSSQGNTDGGMKLSSQPGSSANILNIDFHRGEKGEGRVVVTLADPNTAVDIKKHGQEVLVTFKNSALSEDLERRMDVIDFATPVKTIDAFNLGNDVRLVITASGPFDHIAYQADEKLTIDIKPIVKTVDEKKKKRQFGYTGERLSLNFQNIEVRAVLQLLADFTGINMVTSDTVSGNITLRLKNVPWDQALDIVLKTKGLAKRQTGNVMLIAPAEEIAAREKLELEASKQIVELAPLESQTIQINYAKAEKLAQLFKKKDTALLSSRGSVIVDSRTNKLLVQDTAEHIDAIAAMVEELDIPVRQVLIQSRIVLASTNFKLELGVRFGVTRNYTGSDGRQRVMSGSAEATRQLINNDTLMLTDQWNVDLPVTSRSAGSIGLAMARLPFGTLINLELSAAQLEGSSETVSSPRVITSNQQEAIITAGQEIPYRQASSSGAATVAFKKAVLELKVTPQITPDSRIIMTLDVRKDQPDFGNLVDGVPPINTQSVQTEVLVNNGETVVLGGIYEQTKSKTINRIPFFGDLPIVGALFRNSVDVNDKKELLIFITPKILQENIRL</sequence>
<dbReference type="EMBL" id="UOFZ01000125">
    <property type="protein sequence ID" value="VAX13582.1"/>
    <property type="molecule type" value="Genomic_DNA"/>
</dbReference>
<evidence type="ECO:0000256" key="5">
    <source>
        <dbReference type="ARBA" id="ARBA00022927"/>
    </source>
</evidence>
<proteinExistence type="inferred from homology"/>
<dbReference type="InterPro" id="IPR038591">
    <property type="entry name" value="NolW-like_sf"/>
</dbReference>
<evidence type="ECO:0000256" key="6">
    <source>
        <dbReference type="ARBA" id="ARBA00023136"/>
    </source>
</evidence>
<reference evidence="9" key="1">
    <citation type="submission" date="2018-06" db="EMBL/GenBank/DDBJ databases">
        <authorList>
            <person name="Zhirakovskaya E."/>
        </authorList>
    </citation>
    <scope>NUCLEOTIDE SEQUENCE</scope>
</reference>
<organism evidence="9">
    <name type="scientific">hydrothermal vent metagenome</name>
    <dbReference type="NCBI Taxonomy" id="652676"/>
    <lineage>
        <taxon>unclassified sequences</taxon>
        <taxon>metagenomes</taxon>
        <taxon>ecological metagenomes</taxon>
    </lineage>
</organism>
<dbReference type="PANTHER" id="PTHR30604:SF1">
    <property type="entry name" value="DNA UTILIZATION PROTEIN HOFQ"/>
    <property type="match status" value="1"/>
</dbReference>
<dbReference type="Gene3D" id="2.60.40.3470">
    <property type="match status" value="1"/>
</dbReference>
<dbReference type="InterPro" id="IPR005644">
    <property type="entry name" value="NolW-like"/>
</dbReference>
<dbReference type="Pfam" id="PF07660">
    <property type="entry name" value="STN"/>
    <property type="match status" value="1"/>
</dbReference>
<keyword evidence="4" id="KW-0732">Signal</keyword>
<feature type="domain" description="Secretin/TonB short N-terminal" evidence="8">
    <location>
        <begin position="294"/>
        <end position="342"/>
    </location>
</feature>
<dbReference type="InterPro" id="IPR021731">
    <property type="entry name" value="AMIN_dom"/>
</dbReference>
<dbReference type="GO" id="GO:0009306">
    <property type="term" value="P:protein secretion"/>
    <property type="evidence" value="ECO:0007669"/>
    <property type="project" value="InterPro"/>
</dbReference>
<dbReference type="InterPro" id="IPR004845">
    <property type="entry name" value="T2SS_GspD_CS"/>
</dbReference>
<accession>A0A3B1BBW8</accession>
<dbReference type="AlphaFoldDB" id="A0A3B1BBW8"/>
<dbReference type="InterPro" id="IPR051808">
    <property type="entry name" value="Type_IV_pilus_biogenesis"/>
</dbReference>
<dbReference type="SMART" id="SM00965">
    <property type="entry name" value="STN"/>
    <property type="match status" value="1"/>
</dbReference>
<comment type="similarity">
    <text evidence="2">Belongs to the bacterial secretin family. PilQ subfamily.</text>
</comment>
<keyword evidence="6" id="KW-0472">Membrane</keyword>
<dbReference type="InterPro" id="IPR013355">
    <property type="entry name" value="Pilus_4_PilQ"/>
</dbReference>
<dbReference type="InterPro" id="IPR001775">
    <property type="entry name" value="GspD/PilQ"/>
</dbReference>
<evidence type="ECO:0000256" key="3">
    <source>
        <dbReference type="ARBA" id="ARBA00022448"/>
    </source>
</evidence>
<dbReference type="Pfam" id="PF00263">
    <property type="entry name" value="Secretin"/>
    <property type="match status" value="1"/>
</dbReference>
<protein>
    <submittedName>
        <fullName evidence="9">Type IV pilus biogenesis protein PilQ</fullName>
    </submittedName>
</protein>
<gene>
    <name evidence="9" type="ORF">MNBD_GAMMA24-1577</name>
</gene>
<keyword evidence="5" id="KW-0653">Protein transport</keyword>
<dbReference type="Pfam" id="PF11741">
    <property type="entry name" value="AMIN"/>
    <property type="match status" value="2"/>
</dbReference>